<dbReference type="STRING" id="373672.SAMN05421785_11531"/>
<dbReference type="PIRSF" id="PIRSF016599">
    <property type="entry name" value="Xaa-His_dipept"/>
    <property type="match status" value="1"/>
</dbReference>
<dbReference type="InterPro" id="IPR036264">
    <property type="entry name" value="Bact_exopeptidase_dim_dom"/>
</dbReference>
<evidence type="ECO:0000256" key="11">
    <source>
        <dbReference type="ARBA" id="ARBA00044252"/>
    </source>
</evidence>
<accession>A0A1N7QPM0</accession>
<comment type="catalytic activity">
    <reaction evidence="9">
        <text>Hydrolysis of dipeptides, preferentially hydrophobic dipeptides including prolyl amino acids.</text>
        <dbReference type="EC" id="3.4.13.18"/>
    </reaction>
</comment>
<keyword evidence="3" id="KW-0645">Protease</keyword>
<dbReference type="GO" id="GO:0046872">
    <property type="term" value="F:metal ion binding"/>
    <property type="evidence" value="ECO:0007669"/>
    <property type="project" value="UniProtKB-KW"/>
</dbReference>
<feature type="domain" description="Peptidase M20 dimerisation" evidence="18">
    <location>
        <begin position="220"/>
        <end position="293"/>
    </location>
</feature>
<dbReference type="EMBL" id="FTOV01000015">
    <property type="protein sequence ID" value="SIT24842.1"/>
    <property type="molecule type" value="Genomic_DNA"/>
</dbReference>
<dbReference type="SUPFAM" id="SSF55031">
    <property type="entry name" value="Bacterial exopeptidase dimerisation domain"/>
    <property type="match status" value="1"/>
</dbReference>
<reference evidence="19 20" key="1">
    <citation type="submission" date="2017-01" db="EMBL/GenBank/DDBJ databases">
        <authorList>
            <person name="Mah S.A."/>
            <person name="Swanson W.J."/>
            <person name="Moy G.W."/>
            <person name="Vacquier V.D."/>
        </authorList>
    </citation>
    <scope>NUCLEOTIDE SEQUENCE [LARGE SCALE GENOMIC DNA]</scope>
    <source>
        <strain evidence="19 20">DSM 18014</strain>
    </source>
</reference>
<evidence type="ECO:0000256" key="4">
    <source>
        <dbReference type="ARBA" id="ARBA00022723"/>
    </source>
</evidence>
<evidence type="ECO:0000259" key="18">
    <source>
        <dbReference type="Pfam" id="PF07687"/>
    </source>
</evidence>
<comment type="similarity">
    <text evidence="12">Belongs to the peptidase M20C family.</text>
</comment>
<dbReference type="Gene3D" id="3.40.630.10">
    <property type="entry name" value="Zn peptidases"/>
    <property type="match status" value="2"/>
</dbReference>
<dbReference type="InterPro" id="IPR002933">
    <property type="entry name" value="Peptidase_M20"/>
</dbReference>
<dbReference type="PANTHER" id="PTHR43501">
    <property type="entry name" value="CYTOSOL NON-SPECIFIC DIPEPTIDASE"/>
    <property type="match status" value="1"/>
</dbReference>
<gene>
    <name evidence="19" type="ORF">SAMN05421785_11531</name>
</gene>
<dbReference type="Pfam" id="PF07687">
    <property type="entry name" value="M20_dimer"/>
    <property type="match status" value="1"/>
</dbReference>
<keyword evidence="8" id="KW-0170">Cobalt</keyword>
<evidence type="ECO:0000256" key="6">
    <source>
        <dbReference type="ARBA" id="ARBA00022833"/>
    </source>
</evidence>
<evidence type="ECO:0000313" key="20">
    <source>
        <dbReference type="Proteomes" id="UP000185781"/>
    </source>
</evidence>
<dbReference type="CDD" id="cd03890">
    <property type="entry name" value="M20_pepD"/>
    <property type="match status" value="1"/>
</dbReference>
<evidence type="ECO:0000256" key="3">
    <source>
        <dbReference type="ARBA" id="ARBA00022670"/>
    </source>
</evidence>
<dbReference type="GO" id="GO:0006508">
    <property type="term" value="P:proteolysis"/>
    <property type="evidence" value="ECO:0007669"/>
    <property type="project" value="UniProtKB-KW"/>
</dbReference>
<keyword evidence="6" id="KW-0862">Zinc</keyword>
<dbReference type="PANTHER" id="PTHR43501:SF1">
    <property type="entry name" value="CYTOSOL NON-SPECIFIC DIPEPTIDASE"/>
    <property type="match status" value="1"/>
</dbReference>
<evidence type="ECO:0000256" key="8">
    <source>
        <dbReference type="ARBA" id="ARBA00023285"/>
    </source>
</evidence>
<evidence type="ECO:0000313" key="19">
    <source>
        <dbReference type="EMBL" id="SIT24842.1"/>
    </source>
</evidence>
<dbReference type="Pfam" id="PF01546">
    <property type="entry name" value="Peptidase_M20"/>
    <property type="match status" value="1"/>
</dbReference>
<dbReference type="FunFam" id="3.40.630.10:FF:000015">
    <property type="entry name" value="Aminoacyl-histidine dipeptidase PepD"/>
    <property type="match status" value="1"/>
</dbReference>
<evidence type="ECO:0000256" key="12">
    <source>
        <dbReference type="ARBA" id="ARBA00061423"/>
    </source>
</evidence>
<keyword evidence="4" id="KW-0479">Metal-binding</keyword>
<keyword evidence="5" id="KW-0378">Hydrolase</keyword>
<evidence type="ECO:0000256" key="9">
    <source>
        <dbReference type="ARBA" id="ARBA00036421"/>
    </source>
</evidence>
<evidence type="ECO:0000256" key="16">
    <source>
        <dbReference type="ARBA" id="ARBA00077688"/>
    </source>
</evidence>
<protein>
    <recommendedName>
        <fullName evidence="13">Cytosol non-specific dipeptidase</fullName>
        <ecNumber evidence="10">3.4.13.18</ecNumber>
    </recommendedName>
    <alternativeName>
        <fullName evidence="16">Aminoacyl-histidine dipeptidase</fullName>
    </alternativeName>
    <alternativeName>
        <fullName evidence="15">Beta-alanyl-histidine dipeptidase</fullName>
    </alternativeName>
    <alternativeName>
        <fullName evidence="14">Carnosinase</fullName>
    </alternativeName>
    <alternativeName>
        <fullName evidence="11">Peptidase D</fullName>
    </alternativeName>
    <alternativeName>
        <fullName evidence="17">Xaa-His dipeptidase</fullName>
    </alternativeName>
</protein>
<evidence type="ECO:0000256" key="5">
    <source>
        <dbReference type="ARBA" id="ARBA00022801"/>
    </source>
</evidence>
<dbReference type="Proteomes" id="UP000185781">
    <property type="component" value="Unassembled WGS sequence"/>
</dbReference>
<proteinExistence type="inferred from homology"/>
<organism evidence="19 20">
    <name type="scientific">Chryseobacterium gambrini</name>
    <dbReference type="NCBI Taxonomy" id="373672"/>
    <lineage>
        <taxon>Bacteria</taxon>
        <taxon>Pseudomonadati</taxon>
        <taxon>Bacteroidota</taxon>
        <taxon>Flavobacteriia</taxon>
        <taxon>Flavobacteriales</taxon>
        <taxon>Weeksellaceae</taxon>
        <taxon>Chryseobacterium group</taxon>
        <taxon>Chryseobacterium</taxon>
    </lineage>
</organism>
<evidence type="ECO:0000256" key="17">
    <source>
        <dbReference type="ARBA" id="ARBA00078074"/>
    </source>
</evidence>
<dbReference type="InterPro" id="IPR011650">
    <property type="entry name" value="Peptidase_M20_dimer"/>
</dbReference>
<dbReference type="GO" id="GO:0005829">
    <property type="term" value="C:cytosol"/>
    <property type="evidence" value="ECO:0007669"/>
    <property type="project" value="TreeGrafter"/>
</dbReference>
<keyword evidence="7" id="KW-0482">Metalloprotease</keyword>
<dbReference type="AlphaFoldDB" id="A0A1N7QPM0"/>
<evidence type="ECO:0000256" key="2">
    <source>
        <dbReference type="ARBA" id="ARBA00001947"/>
    </source>
</evidence>
<evidence type="ECO:0000256" key="1">
    <source>
        <dbReference type="ARBA" id="ARBA00001941"/>
    </source>
</evidence>
<evidence type="ECO:0000256" key="15">
    <source>
        <dbReference type="ARBA" id="ARBA00076004"/>
    </source>
</evidence>
<dbReference type="FunFam" id="3.40.630.10:FF:000018">
    <property type="entry name" value="Aminoacyl-histidine dipeptidase PepD"/>
    <property type="match status" value="1"/>
</dbReference>
<evidence type="ECO:0000256" key="14">
    <source>
        <dbReference type="ARBA" id="ARBA00075285"/>
    </source>
</evidence>
<evidence type="ECO:0000256" key="13">
    <source>
        <dbReference type="ARBA" id="ARBA00071271"/>
    </source>
</evidence>
<comment type="cofactor">
    <cofactor evidence="1">
        <name>Co(2+)</name>
        <dbReference type="ChEBI" id="CHEBI:48828"/>
    </cofactor>
</comment>
<dbReference type="GO" id="GO:0070573">
    <property type="term" value="F:metallodipeptidase activity"/>
    <property type="evidence" value="ECO:0007669"/>
    <property type="project" value="TreeGrafter"/>
</dbReference>
<evidence type="ECO:0000256" key="7">
    <source>
        <dbReference type="ARBA" id="ARBA00023049"/>
    </source>
</evidence>
<sequence>MIGSIFYFVILIKINFMELSNIEPQIIWKNFSKLNAVPRPSKKEEKVIAFIREFGENLGLETTVDEVGNVIIKKPATAGMENRKSVVLQSHLDMVCQKNNDVNFDFETEGIKMEIDGDWVKAKGTTLGADNGLGVATIMSILESSDIPHPALEALFTIDEETGMTGALGLKPGQLTGDILLNLDTEEDDEIDIGCAGGIDVTISQNYETEAANGQIVRFEVKGLQGGHSGMDIHKGFGNANVILGRLLYKALEKENIQLISIDGGGLRNAIPREAVAVASVRNAQEFIEEVTNGLKKEILDEFAGIEAGLQINIENTTTSEKAISEADSKKIILTLKCLHNGVYRMSPDVKDLVESSNNVARVELKHGALKILNLSRSSVESSKDSVAEQLKSVAELAGMNTVFSGSYPGWKPKPGSEIVQLMEKIYVEKFSEKPHVVACHAGLECGIIGANYPEMEMVSFGPTIRGAHSPDEKANIPSAQKFWSFLKDILANIPQK</sequence>
<dbReference type="SUPFAM" id="SSF53187">
    <property type="entry name" value="Zn-dependent exopeptidases"/>
    <property type="match status" value="1"/>
</dbReference>
<comment type="cofactor">
    <cofactor evidence="2">
        <name>Zn(2+)</name>
        <dbReference type="ChEBI" id="CHEBI:29105"/>
    </cofactor>
</comment>
<name>A0A1N7QPM0_9FLAO</name>
<dbReference type="PRINTS" id="PR00934">
    <property type="entry name" value="XHISDIPTASE"/>
</dbReference>
<evidence type="ECO:0000256" key="10">
    <source>
        <dbReference type="ARBA" id="ARBA00038976"/>
    </source>
</evidence>
<dbReference type="EC" id="3.4.13.18" evidence="10"/>
<dbReference type="InterPro" id="IPR001160">
    <property type="entry name" value="Peptidase_M20C"/>
</dbReference>
<dbReference type="NCBIfam" id="TIGR01893">
    <property type="entry name" value="aa-his-dipept"/>
    <property type="match status" value="1"/>
</dbReference>